<dbReference type="AlphaFoldDB" id="A0A7S9LVF6"/>
<sequence length="747" mass="80949">MTGYNPIQDPRRSRSGYQDAVPGQDEVVDTGGFFASIMRNKILIGAVAFFSAVIAAAILVRLEPIYVARAELLLETGGNRVIAIENVVDDPTLGTGTILSEIAILRSRGVLEEVARRLQLHRYAEFNPDLQEKSTMSVVTGAARQAVRDILGDGDEGGSARARTDSAPVIRTHEEVAANILRSKTRAAQQGLSHVIDIRVTSSNSRRAARIANTIVEVYLERQLDDKFAASETAIAWLSTRVEDLSRQLEEAEQSVEDYRADQLLDDRSSPEVIDRQLAELAVLLVRARDQLAEERAQAQRFVELVDSGNYASALDIGESQVLATLEQRRANLRRQISTVVSQSGGGSVGGLQNQLSAIDAEIDAETAEVATALNARVDIARERVDQLRAEITGMERLQSEKRRALIGLRELEREAEALRLVYGQFLTRLRETSERGGFQQANARLVTPAQPPVDPAGPQKVPLLILAMLAGGLVASASVVLRDLQRPLVRGTADVRSATNRSLLATMPKLRDATPRALFNRLDAGDTAATEAEVARRLRALLMRPGAKGSVRSMQRDRGAMPLSILVTSAGNGHDTEQLALLLARAGAEAGRNVLLAEADPENGMLVETLAPELAPIGPGCVSEISDGLAVGRLMSAPDDNPIRELDAALDDGQEPFDMVVIHAAPVLTLSAALDIAARSDRVVLTARQSWTTMADLKLSSEELARVDAPLAGVVLTGVPEPRRWSLLRRRKRRLGVVTAMRARRV</sequence>
<dbReference type="GO" id="GO:0005886">
    <property type="term" value="C:plasma membrane"/>
    <property type="evidence" value="ECO:0007669"/>
    <property type="project" value="UniProtKB-SubCell"/>
</dbReference>
<dbReference type="Pfam" id="PF02706">
    <property type="entry name" value="Wzz"/>
    <property type="match status" value="1"/>
</dbReference>
<evidence type="ECO:0000313" key="11">
    <source>
        <dbReference type="Proteomes" id="UP000594800"/>
    </source>
</evidence>
<dbReference type="InterPro" id="IPR027417">
    <property type="entry name" value="P-loop_NTPase"/>
</dbReference>
<keyword evidence="5 8" id="KW-0472">Membrane</keyword>
<reference evidence="10 11" key="1">
    <citation type="submission" date="2020-11" db="EMBL/GenBank/DDBJ databases">
        <title>Description of Pontivivens ytuae sp. nov. isolated from deep sea sediment of Mariana Trench.</title>
        <authorList>
            <person name="Wang Z."/>
            <person name="Sun Q.-L."/>
            <person name="Xu X.-D."/>
            <person name="Tang Y.-Z."/>
            <person name="Zhang J."/>
        </authorList>
    </citation>
    <scope>NUCLEOTIDE SEQUENCE [LARGE SCALE GENOMIC DNA]</scope>
    <source>
        <strain evidence="10 11">MT2928</strain>
    </source>
</reference>
<dbReference type="PANTHER" id="PTHR32309">
    <property type="entry name" value="TYROSINE-PROTEIN KINASE"/>
    <property type="match status" value="1"/>
</dbReference>
<organism evidence="10 11">
    <name type="scientific">Pontivivens ytuae</name>
    <dbReference type="NCBI Taxonomy" id="2789856"/>
    <lineage>
        <taxon>Bacteria</taxon>
        <taxon>Pseudomonadati</taxon>
        <taxon>Pseudomonadota</taxon>
        <taxon>Alphaproteobacteria</taxon>
        <taxon>Rhodobacterales</taxon>
        <taxon>Paracoccaceae</taxon>
        <taxon>Pontivivens</taxon>
    </lineage>
</organism>
<dbReference type="PANTHER" id="PTHR32309:SF13">
    <property type="entry name" value="FERRIC ENTEROBACTIN TRANSPORT PROTEIN FEPE"/>
    <property type="match status" value="1"/>
</dbReference>
<keyword evidence="3 8" id="KW-0812">Transmembrane</keyword>
<dbReference type="RefSeq" id="WP_196105314.1">
    <property type="nucleotide sequence ID" value="NZ_CP064942.1"/>
</dbReference>
<keyword evidence="4 8" id="KW-1133">Transmembrane helix</keyword>
<dbReference type="Gene3D" id="3.40.50.300">
    <property type="entry name" value="P-loop containing nucleotide triphosphate hydrolases"/>
    <property type="match status" value="2"/>
</dbReference>
<evidence type="ECO:0000256" key="1">
    <source>
        <dbReference type="ARBA" id="ARBA00004651"/>
    </source>
</evidence>
<feature type="coiled-coil region" evidence="6">
    <location>
        <begin position="371"/>
        <end position="415"/>
    </location>
</feature>
<protein>
    <recommendedName>
        <fullName evidence="9">Polysaccharide chain length determinant N-terminal domain-containing protein</fullName>
    </recommendedName>
</protein>
<dbReference type="Proteomes" id="UP000594800">
    <property type="component" value="Chromosome"/>
</dbReference>
<evidence type="ECO:0000259" key="9">
    <source>
        <dbReference type="Pfam" id="PF02706"/>
    </source>
</evidence>
<evidence type="ECO:0000256" key="2">
    <source>
        <dbReference type="ARBA" id="ARBA00022475"/>
    </source>
</evidence>
<feature type="region of interest" description="Disordered" evidence="7">
    <location>
        <begin position="1"/>
        <end position="21"/>
    </location>
</feature>
<dbReference type="EMBL" id="CP064942">
    <property type="protein sequence ID" value="QPH56057.1"/>
    <property type="molecule type" value="Genomic_DNA"/>
</dbReference>
<keyword evidence="6" id="KW-0175">Coiled coil</keyword>
<feature type="domain" description="Polysaccharide chain length determinant N-terminal" evidence="9">
    <location>
        <begin position="33"/>
        <end position="117"/>
    </location>
</feature>
<keyword evidence="2" id="KW-1003">Cell membrane</keyword>
<evidence type="ECO:0000256" key="7">
    <source>
        <dbReference type="SAM" id="MobiDB-lite"/>
    </source>
</evidence>
<name>A0A7S9LVF6_9RHOB</name>
<feature type="transmembrane region" description="Helical" evidence="8">
    <location>
        <begin position="42"/>
        <end position="62"/>
    </location>
</feature>
<dbReference type="InterPro" id="IPR050445">
    <property type="entry name" value="Bact_polysacc_biosynth/exp"/>
</dbReference>
<dbReference type="KEGG" id="poz:I0K15_10185"/>
<evidence type="ECO:0000256" key="4">
    <source>
        <dbReference type="ARBA" id="ARBA00022989"/>
    </source>
</evidence>
<keyword evidence="11" id="KW-1185">Reference proteome</keyword>
<evidence type="ECO:0000256" key="6">
    <source>
        <dbReference type="SAM" id="Coils"/>
    </source>
</evidence>
<evidence type="ECO:0000256" key="3">
    <source>
        <dbReference type="ARBA" id="ARBA00022692"/>
    </source>
</evidence>
<gene>
    <name evidence="10" type="ORF">I0K15_10185</name>
</gene>
<evidence type="ECO:0000313" key="10">
    <source>
        <dbReference type="EMBL" id="QPH56057.1"/>
    </source>
</evidence>
<evidence type="ECO:0000256" key="8">
    <source>
        <dbReference type="SAM" id="Phobius"/>
    </source>
</evidence>
<accession>A0A7S9LVF6</accession>
<proteinExistence type="predicted"/>
<feature type="coiled-coil region" evidence="6">
    <location>
        <begin position="235"/>
        <end position="343"/>
    </location>
</feature>
<dbReference type="InterPro" id="IPR003856">
    <property type="entry name" value="LPS_length_determ_N"/>
</dbReference>
<comment type="subcellular location">
    <subcellularLocation>
        <location evidence="1">Cell membrane</location>
        <topology evidence="1">Multi-pass membrane protein</topology>
    </subcellularLocation>
</comment>
<evidence type="ECO:0000256" key="5">
    <source>
        <dbReference type="ARBA" id="ARBA00023136"/>
    </source>
</evidence>
<dbReference type="GO" id="GO:0004713">
    <property type="term" value="F:protein tyrosine kinase activity"/>
    <property type="evidence" value="ECO:0007669"/>
    <property type="project" value="TreeGrafter"/>
</dbReference>
<dbReference type="SUPFAM" id="SSF52540">
    <property type="entry name" value="P-loop containing nucleoside triphosphate hydrolases"/>
    <property type="match status" value="1"/>
</dbReference>